<dbReference type="GO" id="GO:0016020">
    <property type="term" value="C:membrane"/>
    <property type="evidence" value="ECO:0007669"/>
    <property type="project" value="UniProtKB-SubCell"/>
</dbReference>
<feature type="domain" description="ABC transmembrane type-2" evidence="6">
    <location>
        <begin position="128"/>
        <end position="361"/>
    </location>
</feature>
<evidence type="ECO:0000259" key="6">
    <source>
        <dbReference type="PROSITE" id="PS51012"/>
    </source>
</evidence>
<evidence type="ECO:0000256" key="2">
    <source>
        <dbReference type="ARBA" id="ARBA00022692"/>
    </source>
</evidence>
<name>A0A934KGH5_9BACT</name>
<sequence length="364" mass="38570">MRSALRVIGAVCVKDLRLALTERVFLVIGVIIPVNFLFLFSLFALTGGEAPIAVVMQGQGPLARQFVSSLEHAHSFQVHVMSTADAERQLQAGRIVGVLTVPGGFDDDLRAGRRIELPVEVNNLQVDFTNDIRRAVPLAITSFYAQAFPDQVVVQAREVDIQAGDTGYIPYLAVSIVVAGMFVEGLLQSVVLTAREYEESTIKELELSPASRWAVALGKVAAGLVLTAAAAAIVTAVVVFVVGVHPVHPLEVMLYGVLMMVPAVALGVLVGTLLKRRQAAIPLALGSFLPLFFLSGPFGPPNWGGTAVISLVSPLTYAIALFQHAFHGYLTAQTPLAVDVAVLVGFAVAAVVAATAVLRRGMMA</sequence>
<comment type="caution">
    <text evidence="7">The sequence shown here is derived from an EMBL/GenBank/DDBJ whole genome shotgun (WGS) entry which is preliminary data.</text>
</comment>
<proteinExistence type="predicted"/>
<dbReference type="InterPro" id="IPR047817">
    <property type="entry name" value="ABC2_TM_bact-type"/>
</dbReference>
<evidence type="ECO:0000256" key="5">
    <source>
        <dbReference type="SAM" id="Phobius"/>
    </source>
</evidence>
<dbReference type="Gene3D" id="3.40.1710.10">
    <property type="entry name" value="abc type-2 transporter like domain"/>
    <property type="match status" value="1"/>
</dbReference>
<dbReference type="EMBL" id="JAEKNQ010000016">
    <property type="protein sequence ID" value="MBJ7602183.1"/>
    <property type="molecule type" value="Genomic_DNA"/>
</dbReference>
<dbReference type="Proteomes" id="UP000620075">
    <property type="component" value="Unassembled WGS sequence"/>
</dbReference>
<dbReference type="GO" id="GO:0140359">
    <property type="term" value="F:ABC-type transporter activity"/>
    <property type="evidence" value="ECO:0007669"/>
    <property type="project" value="InterPro"/>
</dbReference>
<feature type="transmembrane region" description="Helical" evidence="5">
    <location>
        <begin position="252"/>
        <end position="274"/>
    </location>
</feature>
<accession>A0A934KGH5</accession>
<keyword evidence="3 5" id="KW-1133">Transmembrane helix</keyword>
<protein>
    <submittedName>
        <fullName evidence="7">ABC transporter permease</fullName>
    </submittedName>
</protein>
<keyword evidence="2 5" id="KW-0812">Transmembrane</keyword>
<dbReference type="PANTHER" id="PTHR43077:SF10">
    <property type="entry name" value="TRANSPORT PERMEASE PROTEIN"/>
    <property type="match status" value="1"/>
</dbReference>
<dbReference type="RefSeq" id="WP_338176583.1">
    <property type="nucleotide sequence ID" value="NZ_JAEKNQ010000016.1"/>
</dbReference>
<feature type="transmembrane region" description="Helical" evidence="5">
    <location>
        <begin position="24"/>
        <end position="45"/>
    </location>
</feature>
<keyword evidence="4 5" id="KW-0472">Membrane</keyword>
<dbReference type="Pfam" id="PF12698">
    <property type="entry name" value="ABC2_membrane_3"/>
    <property type="match status" value="1"/>
</dbReference>
<feature type="transmembrane region" description="Helical" evidence="5">
    <location>
        <begin position="336"/>
        <end position="358"/>
    </location>
</feature>
<evidence type="ECO:0000256" key="1">
    <source>
        <dbReference type="ARBA" id="ARBA00004141"/>
    </source>
</evidence>
<organism evidence="7 8">
    <name type="scientific">Candidatus Dormiibacter inghamiae</name>
    <dbReference type="NCBI Taxonomy" id="3127013"/>
    <lineage>
        <taxon>Bacteria</taxon>
        <taxon>Bacillati</taxon>
        <taxon>Candidatus Dormiibacterota</taxon>
        <taxon>Candidatus Dormibacteria</taxon>
        <taxon>Candidatus Dormibacterales</taxon>
        <taxon>Candidatus Dormibacteraceae</taxon>
        <taxon>Candidatus Dormiibacter</taxon>
    </lineage>
</organism>
<dbReference type="PROSITE" id="PS51012">
    <property type="entry name" value="ABC_TM2"/>
    <property type="match status" value="1"/>
</dbReference>
<evidence type="ECO:0000256" key="3">
    <source>
        <dbReference type="ARBA" id="ARBA00022989"/>
    </source>
</evidence>
<evidence type="ECO:0000313" key="7">
    <source>
        <dbReference type="EMBL" id="MBJ7602183.1"/>
    </source>
</evidence>
<dbReference type="InterPro" id="IPR051328">
    <property type="entry name" value="T7SS_ABC-Transporter"/>
</dbReference>
<evidence type="ECO:0000313" key="8">
    <source>
        <dbReference type="Proteomes" id="UP000620075"/>
    </source>
</evidence>
<dbReference type="AlphaFoldDB" id="A0A934KGH5"/>
<gene>
    <name evidence="7" type="ORF">JF888_03155</name>
</gene>
<dbReference type="PANTHER" id="PTHR43077">
    <property type="entry name" value="TRANSPORT PERMEASE YVFS-RELATED"/>
    <property type="match status" value="1"/>
</dbReference>
<feature type="transmembrane region" description="Helical" evidence="5">
    <location>
        <begin position="213"/>
        <end position="240"/>
    </location>
</feature>
<dbReference type="InterPro" id="IPR013525">
    <property type="entry name" value="ABC2_TM"/>
</dbReference>
<evidence type="ECO:0000256" key="4">
    <source>
        <dbReference type="ARBA" id="ARBA00023136"/>
    </source>
</evidence>
<feature type="transmembrane region" description="Helical" evidence="5">
    <location>
        <begin position="281"/>
        <end position="299"/>
    </location>
</feature>
<comment type="subcellular location">
    <subcellularLocation>
        <location evidence="1">Membrane</location>
        <topology evidence="1">Multi-pass membrane protein</topology>
    </subcellularLocation>
</comment>
<feature type="transmembrane region" description="Helical" evidence="5">
    <location>
        <begin position="168"/>
        <end position="192"/>
    </location>
</feature>
<reference evidence="7 8" key="1">
    <citation type="submission" date="2020-10" db="EMBL/GenBank/DDBJ databases">
        <title>Ca. Dormibacterota MAGs.</title>
        <authorList>
            <person name="Montgomery K."/>
        </authorList>
    </citation>
    <scope>NUCLEOTIDE SEQUENCE [LARGE SCALE GENOMIC DNA]</scope>
    <source>
        <strain evidence="7">SC8811_S16_3</strain>
    </source>
</reference>